<evidence type="ECO:0000256" key="2">
    <source>
        <dbReference type="SAM" id="SignalP"/>
    </source>
</evidence>
<dbReference type="EMBL" id="KN817625">
    <property type="protein sequence ID" value="KJA16234.1"/>
    <property type="molecule type" value="Genomic_DNA"/>
</dbReference>
<protein>
    <recommendedName>
        <fullName evidence="5">Glycoside hydrolase family 105 protein</fullName>
    </recommendedName>
</protein>
<evidence type="ECO:0000313" key="3">
    <source>
        <dbReference type="EMBL" id="KJA16234.1"/>
    </source>
</evidence>
<accession>A0A0D2NAR9</accession>
<dbReference type="Gene3D" id="1.50.10.10">
    <property type="match status" value="1"/>
</dbReference>
<evidence type="ECO:0000313" key="4">
    <source>
        <dbReference type="Proteomes" id="UP000054270"/>
    </source>
</evidence>
<feature type="signal peptide" evidence="2">
    <location>
        <begin position="1"/>
        <end position="25"/>
    </location>
</feature>
<dbReference type="Proteomes" id="UP000054270">
    <property type="component" value="Unassembled WGS sequence"/>
</dbReference>
<dbReference type="STRING" id="945553.A0A0D2NAR9"/>
<dbReference type="Pfam" id="PF07470">
    <property type="entry name" value="Glyco_hydro_88"/>
    <property type="match status" value="1"/>
</dbReference>
<dbReference type="OMA" id="QSEFANT"/>
<sequence length="449" mass="48594">MILKGVEAIRFVSLILSCQLSEADGQQLTDGQVDVVSARLAESALLPWELGTRAQTILELNATTYSVFNTSVDLPPPVRIPSSISTAGSLVPFFAIAKEVVTNRTLSNNNTVGPQPLVNDSSAADPASIGVSVLLANLTGQDSGEVDYAGAATDQLNYLFTDVPKTSDGAISHRVAQLQLWSDFVYMVPPFLATYGVMTNNITLLEASYNQIKLYRSYLRDSQTGMWRHVVLGDDSLDTPNDPGFWCTGNGWAAAGMLRVLMTLRQSEFANTFTNEQSDLSSWVSEIHTAIYPHLDSSNIFTNYADQSPTANGSFYDAACTALLASTVYRAATLLNQNTYIPKAEASRATLFSTNATAPTSNATTTLAGYQHITSDGWLTPVVNPHSYNLQGSESPEAQAFVIQLYAAHRDWVLATSKTSTSPPSLKHLGGKNMWAIAVGLVCFYSRWT</sequence>
<dbReference type="PANTHER" id="PTHR41814:SF1">
    <property type="entry name" value="CELLULASE"/>
    <property type="match status" value="1"/>
</dbReference>
<dbReference type="InterPro" id="IPR012341">
    <property type="entry name" value="6hp_glycosidase-like_sf"/>
</dbReference>
<reference evidence="4" key="1">
    <citation type="submission" date="2014-04" db="EMBL/GenBank/DDBJ databases">
        <title>Evolutionary Origins and Diversification of the Mycorrhizal Mutualists.</title>
        <authorList>
            <consortium name="DOE Joint Genome Institute"/>
            <consortium name="Mycorrhizal Genomics Consortium"/>
            <person name="Kohler A."/>
            <person name="Kuo A."/>
            <person name="Nagy L.G."/>
            <person name="Floudas D."/>
            <person name="Copeland A."/>
            <person name="Barry K.W."/>
            <person name="Cichocki N."/>
            <person name="Veneault-Fourrey C."/>
            <person name="LaButti K."/>
            <person name="Lindquist E.A."/>
            <person name="Lipzen A."/>
            <person name="Lundell T."/>
            <person name="Morin E."/>
            <person name="Murat C."/>
            <person name="Riley R."/>
            <person name="Ohm R."/>
            <person name="Sun H."/>
            <person name="Tunlid A."/>
            <person name="Henrissat B."/>
            <person name="Grigoriev I.V."/>
            <person name="Hibbett D.S."/>
            <person name="Martin F."/>
        </authorList>
    </citation>
    <scope>NUCLEOTIDE SEQUENCE [LARGE SCALE GENOMIC DNA]</scope>
    <source>
        <strain evidence="4">FD-334 SS-4</strain>
    </source>
</reference>
<dbReference type="InterPro" id="IPR010905">
    <property type="entry name" value="Glyco_hydro_88"/>
</dbReference>
<dbReference type="PANTHER" id="PTHR41814">
    <property type="entry name" value="EXPRESSED PROTEIN"/>
    <property type="match status" value="1"/>
</dbReference>
<keyword evidence="2" id="KW-0732">Signal</keyword>
<proteinExistence type="predicted"/>
<dbReference type="GO" id="GO:0016787">
    <property type="term" value="F:hydrolase activity"/>
    <property type="evidence" value="ECO:0007669"/>
    <property type="project" value="UniProtKB-KW"/>
</dbReference>
<dbReference type="GO" id="GO:0005975">
    <property type="term" value="P:carbohydrate metabolic process"/>
    <property type="evidence" value="ECO:0007669"/>
    <property type="project" value="InterPro"/>
</dbReference>
<keyword evidence="1" id="KW-0378">Hydrolase</keyword>
<organism evidence="3 4">
    <name type="scientific">Hypholoma sublateritium (strain FD-334 SS-4)</name>
    <dbReference type="NCBI Taxonomy" id="945553"/>
    <lineage>
        <taxon>Eukaryota</taxon>
        <taxon>Fungi</taxon>
        <taxon>Dikarya</taxon>
        <taxon>Basidiomycota</taxon>
        <taxon>Agaricomycotina</taxon>
        <taxon>Agaricomycetes</taxon>
        <taxon>Agaricomycetidae</taxon>
        <taxon>Agaricales</taxon>
        <taxon>Agaricineae</taxon>
        <taxon>Strophariaceae</taxon>
        <taxon>Hypholoma</taxon>
    </lineage>
</organism>
<dbReference type="AlphaFoldDB" id="A0A0D2NAR9"/>
<dbReference type="OrthoDB" id="4138492at2759"/>
<feature type="chain" id="PRO_5002247931" description="Glycoside hydrolase family 105 protein" evidence="2">
    <location>
        <begin position="26"/>
        <end position="449"/>
    </location>
</feature>
<keyword evidence="4" id="KW-1185">Reference proteome</keyword>
<dbReference type="InterPro" id="IPR008928">
    <property type="entry name" value="6-hairpin_glycosidase_sf"/>
</dbReference>
<gene>
    <name evidence="3" type="ORF">HYPSUDRAFT_147994</name>
</gene>
<evidence type="ECO:0000256" key="1">
    <source>
        <dbReference type="ARBA" id="ARBA00022801"/>
    </source>
</evidence>
<evidence type="ECO:0008006" key="5">
    <source>
        <dbReference type="Google" id="ProtNLM"/>
    </source>
</evidence>
<dbReference type="SUPFAM" id="SSF48208">
    <property type="entry name" value="Six-hairpin glycosidases"/>
    <property type="match status" value="1"/>
</dbReference>
<name>A0A0D2NAR9_HYPSF</name>